<dbReference type="EMBL" id="PEIB01000032">
    <property type="protein sequence ID" value="RXJ71793.1"/>
    <property type="molecule type" value="Genomic_DNA"/>
</dbReference>
<name>A0A4Q0YMX3_9GAMM</name>
<evidence type="ECO:0000313" key="3">
    <source>
        <dbReference type="Proteomes" id="UP000290287"/>
    </source>
</evidence>
<proteinExistence type="predicted"/>
<feature type="chain" id="PRO_5020873284" description="Lipoprotein" evidence="1">
    <location>
        <begin position="18"/>
        <end position="176"/>
    </location>
</feature>
<feature type="signal peptide" evidence="1">
    <location>
        <begin position="1"/>
        <end position="17"/>
    </location>
</feature>
<dbReference type="Proteomes" id="UP000290287">
    <property type="component" value="Unassembled WGS sequence"/>
</dbReference>
<gene>
    <name evidence="2" type="ORF">CS022_19710</name>
</gene>
<evidence type="ECO:0000313" key="2">
    <source>
        <dbReference type="EMBL" id="RXJ71793.1"/>
    </source>
</evidence>
<evidence type="ECO:0008006" key="4">
    <source>
        <dbReference type="Google" id="ProtNLM"/>
    </source>
</evidence>
<organism evidence="2 3">
    <name type="scientific">Veronia nyctiphanis</name>
    <dbReference type="NCBI Taxonomy" id="1278244"/>
    <lineage>
        <taxon>Bacteria</taxon>
        <taxon>Pseudomonadati</taxon>
        <taxon>Pseudomonadota</taxon>
        <taxon>Gammaproteobacteria</taxon>
        <taxon>Vibrionales</taxon>
        <taxon>Vibrionaceae</taxon>
        <taxon>Veronia</taxon>
    </lineage>
</organism>
<protein>
    <recommendedName>
        <fullName evidence="4">Lipoprotein</fullName>
    </recommendedName>
</protein>
<reference evidence="2 3" key="1">
    <citation type="submission" date="2017-10" db="EMBL/GenBank/DDBJ databases">
        <title>Nyctiphanis sp. nov., isolated from the stomach of the euphausiid Nyctiphanes simplex (Hansen, 1911) in the Gulf of California.</title>
        <authorList>
            <person name="Gomez-Gil B."/>
            <person name="Aguilar-Mendez M."/>
            <person name="Lopez-Cortes A."/>
            <person name="Gomez-Gutierrez J."/>
            <person name="Roque A."/>
            <person name="Lang E."/>
            <person name="Gonzalez-Castillo A."/>
        </authorList>
    </citation>
    <scope>NUCLEOTIDE SEQUENCE [LARGE SCALE GENOMIC DNA]</scope>
    <source>
        <strain evidence="2 3">CAIM 600</strain>
    </source>
</reference>
<dbReference type="PROSITE" id="PS51257">
    <property type="entry name" value="PROKAR_LIPOPROTEIN"/>
    <property type="match status" value="1"/>
</dbReference>
<accession>A0A4Q0YMX3</accession>
<evidence type="ECO:0000256" key="1">
    <source>
        <dbReference type="SAM" id="SignalP"/>
    </source>
</evidence>
<keyword evidence="3" id="KW-1185">Reference proteome</keyword>
<sequence length="176" mass="19421">MPKLPVFLICFSLFLSGCVPIPTSRTYLAPNPDDGILTTSQGCGYQRTGKDALSRETDDYYLKIKPSDDGTHSYVGIYIQTESDGIEFDPNKVKILGDGIAMTTSKVTVDKRPPRKGSEYISFFINIFYPEDFDTLNSLEVKLGDAMTLNGAPVKQAPLRFNRATVSDVFLASINC</sequence>
<keyword evidence="1" id="KW-0732">Signal</keyword>
<dbReference type="OrthoDB" id="5872230at2"/>
<dbReference type="AlphaFoldDB" id="A0A4Q0YMX3"/>
<comment type="caution">
    <text evidence="2">The sequence shown here is derived from an EMBL/GenBank/DDBJ whole genome shotgun (WGS) entry which is preliminary data.</text>
</comment>
<dbReference type="RefSeq" id="WP_129123654.1">
    <property type="nucleotide sequence ID" value="NZ_PEIB01000032.1"/>
</dbReference>